<reference evidence="6 7" key="1">
    <citation type="submission" date="2017-06" db="EMBL/GenBank/DDBJ databases">
        <title>Global population genomics of the pathogenic fungus Cryptococcus neoformans var. grubii.</title>
        <authorList>
            <person name="Cuomo C."/>
            <person name="Litvintseva A."/>
            <person name="Chen Y."/>
            <person name="Young S."/>
            <person name="Zeng Q."/>
            <person name="Chapman S."/>
            <person name="Gujja S."/>
            <person name="Saif S."/>
            <person name="Birren B."/>
        </authorList>
    </citation>
    <scope>NUCLEOTIDE SEQUENCE [LARGE SCALE GENOMIC DNA]</scope>
    <source>
        <strain evidence="6 7">Tu259-1</strain>
    </source>
</reference>
<evidence type="ECO:0000256" key="2">
    <source>
        <dbReference type="ARBA" id="ARBA00022801"/>
    </source>
</evidence>
<keyword evidence="3" id="KW-0234">DNA repair</keyword>
<feature type="compositionally biased region" description="Low complexity" evidence="4">
    <location>
        <begin position="72"/>
        <end position="87"/>
    </location>
</feature>
<gene>
    <name evidence="6" type="ORF">C361_04536</name>
</gene>
<sequence length="479" mass="52460">MPSGSENAPSPASKAFADRLAKYAYAAASSPPSPRMSPLRRSTRSQTSNSAAPRSPLPSTPQERIYDRGSPLKKVASSSSSSVSLSATKKRSAKSISKEDEEFQDIDTEEETDDESYRREKPNSGGLKGGRTSTMKKVVKKPRGYAAPEMYEHLRPLNDLLAKGQDLVFCGINPGKMSSTLGHHFAHPTNKFWKALYQSGLTSRLMSPTEDYKVVDEYNYGLTNLVGRPTSELFILSLNNNGEQQSELSTLEMKLNTINLLQKFIKYQPNVVCFVGKKIWDVFESVVGKTAEFNEDTKQKVKLEGEVKNEEGNGDGEKGRSVVLLAPTPERGKVKIEPVELGDQPPLLPLSASPSRTPHLTPVQTASPSPIKAKAKKGGTKPPKKPFSFSQPRALRIVHLPEEDGGEVKYTYFFVVPSTSGLERTPFPEQVSNFAALKALVDELKEGKSLKGDFLNISVKGVEGTVEDMRRAAILKGAL</sequence>
<feature type="compositionally biased region" description="Low complexity" evidence="4">
    <location>
        <begin position="26"/>
        <end position="40"/>
    </location>
</feature>
<evidence type="ECO:0000256" key="3">
    <source>
        <dbReference type="ARBA" id="ARBA00023204"/>
    </source>
</evidence>
<name>A0A854Q9E0_CRYNE</name>
<dbReference type="AlphaFoldDB" id="A0A854Q9E0"/>
<feature type="compositionally biased region" description="Basic residues" evidence="4">
    <location>
        <begin position="373"/>
        <end position="384"/>
    </location>
</feature>
<feature type="region of interest" description="Disordered" evidence="4">
    <location>
        <begin position="26"/>
        <end position="132"/>
    </location>
</feature>
<feature type="compositionally biased region" description="Polar residues" evidence="4">
    <location>
        <begin position="356"/>
        <end position="368"/>
    </location>
</feature>
<dbReference type="InterPro" id="IPR036895">
    <property type="entry name" value="Uracil-DNA_glycosylase-like_sf"/>
</dbReference>
<dbReference type="Proteomes" id="UP000199727">
    <property type="component" value="Unassembled WGS sequence"/>
</dbReference>
<dbReference type="PANTHER" id="PTHR12159">
    <property type="entry name" value="G/T AND G/U MISMATCH-SPECIFIC DNA GLYCOSYLASE"/>
    <property type="match status" value="1"/>
</dbReference>
<organism evidence="6 7">
    <name type="scientific">Cryptococcus neoformans Tu259-1</name>
    <dbReference type="NCBI Taxonomy" id="1230072"/>
    <lineage>
        <taxon>Eukaryota</taxon>
        <taxon>Fungi</taxon>
        <taxon>Dikarya</taxon>
        <taxon>Basidiomycota</taxon>
        <taxon>Agaricomycotina</taxon>
        <taxon>Tremellomycetes</taxon>
        <taxon>Tremellales</taxon>
        <taxon>Cryptococcaceae</taxon>
        <taxon>Cryptococcus</taxon>
        <taxon>Cryptococcus neoformans species complex</taxon>
    </lineage>
</organism>
<dbReference type="OrthoDB" id="565731at2759"/>
<dbReference type="PANTHER" id="PTHR12159:SF9">
    <property type="entry name" value="G_T MISMATCH-SPECIFIC THYMINE DNA GLYCOSYLASE"/>
    <property type="match status" value="1"/>
</dbReference>
<keyword evidence="1" id="KW-0227">DNA damage</keyword>
<accession>A0A854Q9E0</accession>
<dbReference type="Gene3D" id="3.40.470.10">
    <property type="entry name" value="Uracil-DNA glycosylase-like domain"/>
    <property type="match status" value="1"/>
</dbReference>
<dbReference type="GO" id="GO:0006285">
    <property type="term" value="P:base-excision repair, AP site formation"/>
    <property type="evidence" value="ECO:0007669"/>
    <property type="project" value="InterPro"/>
</dbReference>
<evidence type="ECO:0000313" key="7">
    <source>
        <dbReference type="Proteomes" id="UP000199727"/>
    </source>
</evidence>
<comment type="caution">
    <text evidence="6">The sequence shown here is derived from an EMBL/GenBank/DDBJ whole genome shotgun (WGS) entry which is preliminary data.</text>
</comment>
<dbReference type="InterPro" id="IPR005122">
    <property type="entry name" value="Uracil-DNA_glycosylase-like"/>
</dbReference>
<protein>
    <submittedName>
        <fullName evidence="6">TDG/mug DNA glycosylase</fullName>
    </submittedName>
</protein>
<dbReference type="Pfam" id="PF03167">
    <property type="entry name" value="UDG"/>
    <property type="match status" value="1"/>
</dbReference>
<keyword evidence="2" id="KW-0378">Hydrolase</keyword>
<proteinExistence type="predicted"/>
<feature type="region of interest" description="Disordered" evidence="4">
    <location>
        <begin position="340"/>
        <end position="388"/>
    </location>
</feature>
<evidence type="ECO:0000259" key="5">
    <source>
        <dbReference type="Pfam" id="PF03167"/>
    </source>
</evidence>
<dbReference type="CDD" id="cd10028">
    <property type="entry name" value="UDG-F2_TDG_MUG"/>
    <property type="match status" value="1"/>
</dbReference>
<evidence type="ECO:0000256" key="4">
    <source>
        <dbReference type="SAM" id="MobiDB-lite"/>
    </source>
</evidence>
<dbReference type="SUPFAM" id="SSF52141">
    <property type="entry name" value="Uracil-DNA glycosylase-like"/>
    <property type="match status" value="1"/>
</dbReference>
<dbReference type="GO" id="GO:0004844">
    <property type="term" value="F:uracil DNA N-glycosylase activity"/>
    <property type="evidence" value="ECO:0007669"/>
    <property type="project" value="TreeGrafter"/>
</dbReference>
<dbReference type="EMBL" id="AMKT01000056">
    <property type="protein sequence ID" value="OXG18412.1"/>
    <property type="molecule type" value="Genomic_DNA"/>
</dbReference>
<feature type="domain" description="Uracil-DNA glycosylase-like" evidence="5">
    <location>
        <begin position="164"/>
        <end position="289"/>
    </location>
</feature>
<feature type="compositionally biased region" description="Acidic residues" evidence="4">
    <location>
        <begin position="99"/>
        <end position="114"/>
    </location>
</feature>
<dbReference type="InterPro" id="IPR015637">
    <property type="entry name" value="MUG/TDG"/>
</dbReference>
<evidence type="ECO:0000313" key="6">
    <source>
        <dbReference type="EMBL" id="OXG18412.1"/>
    </source>
</evidence>
<dbReference type="GO" id="GO:0008263">
    <property type="term" value="F:pyrimidine-specific mismatch base pair DNA N-glycosylase activity"/>
    <property type="evidence" value="ECO:0007669"/>
    <property type="project" value="TreeGrafter"/>
</dbReference>
<evidence type="ECO:0000256" key="1">
    <source>
        <dbReference type="ARBA" id="ARBA00022763"/>
    </source>
</evidence>